<organism evidence="2 3">
    <name type="scientific">Aliiroseovarius pelagivivens</name>
    <dbReference type="NCBI Taxonomy" id="1639690"/>
    <lineage>
        <taxon>Bacteria</taxon>
        <taxon>Pseudomonadati</taxon>
        <taxon>Pseudomonadota</taxon>
        <taxon>Alphaproteobacteria</taxon>
        <taxon>Rhodobacterales</taxon>
        <taxon>Paracoccaceae</taxon>
        <taxon>Aliiroseovarius</taxon>
    </lineage>
</organism>
<keyword evidence="1" id="KW-0472">Membrane</keyword>
<dbReference type="PANTHER" id="PTHR35813:SF1">
    <property type="entry name" value="INNER MEMBRANE PROTEIN YBAN"/>
    <property type="match status" value="1"/>
</dbReference>
<proteinExistence type="predicted"/>
<dbReference type="InterPro" id="IPR007401">
    <property type="entry name" value="DUF454"/>
</dbReference>
<dbReference type="Pfam" id="PF04304">
    <property type="entry name" value="DUF454"/>
    <property type="match status" value="1"/>
</dbReference>
<reference evidence="3" key="1">
    <citation type="submission" date="2018-03" db="EMBL/GenBank/DDBJ databases">
        <authorList>
            <person name="Rodrigo-Torres L."/>
            <person name="Arahal R. D."/>
            <person name="Lucena T."/>
        </authorList>
    </citation>
    <scope>NUCLEOTIDE SEQUENCE [LARGE SCALE GENOMIC DNA]</scope>
    <source>
        <strain evidence="3">CECT 8811</strain>
    </source>
</reference>
<evidence type="ECO:0000313" key="2">
    <source>
        <dbReference type="EMBL" id="SPF75848.1"/>
    </source>
</evidence>
<name>A0A2R8AIJ7_9RHOB</name>
<dbReference type="EMBL" id="OMOI01000001">
    <property type="protein sequence ID" value="SPF75848.1"/>
    <property type="molecule type" value="Genomic_DNA"/>
</dbReference>
<feature type="transmembrane region" description="Helical" evidence="1">
    <location>
        <begin position="6"/>
        <end position="39"/>
    </location>
</feature>
<keyword evidence="1" id="KW-1133">Transmembrane helix</keyword>
<gene>
    <name evidence="2" type="primary">ybaN</name>
    <name evidence="2" type="ORF">ALP8811_00842</name>
</gene>
<dbReference type="PIRSF" id="PIRSF016789">
    <property type="entry name" value="DUF454"/>
    <property type="match status" value="1"/>
</dbReference>
<evidence type="ECO:0000313" key="3">
    <source>
        <dbReference type="Proteomes" id="UP000244911"/>
    </source>
</evidence>
<keyword evidence="3" id="KW-1185">Reference proteome</keyword>
<keyword evidence="1" id="KW-0812">Transmembrane</keyword>
<dbReference type="PANTHER" id="PTHR35813">
    <property type="entry name" value="INNER MEMBRANE PROTEIN YBAN"/>
    <property type="match status" value="1"/>
</dbReference>
<dbReference type="AlphaFoldDB" id="A0A2R8AIJ7"/>
<dbReference type="GO" id="GO:0005886">
    <property type="term" value="C:plasma membrane"/>
    <property type="evidence" value="ECO:0007669"/>
    <property type="project" value="TreeGrafter"/>
</dbReference>
<dbReference type="Proteomes" id="UP000244911">
    <property type="component" value="Unassembled WGS sequence"/>
</dbReference>
<dbReference type="OrthoDB" id="9816293at2"/>
<evidence type="ECO:0000256" key="1">
    <source>
        <dbReference type="SAM" id="Phobius"/>
    </source>
</evidence>
<accession>A0A2R8AIJ7</accession>
<dbReference type="RefSeq" id="WP_108855915.1">
    <property type="nucleotide sequence ID" value="NZ_OMOI01000001.1"/>
</dbReference>
<feature type="transmembrane region" description="Helical" evidence="1">
    <location>
        <begin position="73"/>
        <end position="90"/>
    </location>
</feature>
<sequence>MGKFFYLALGWSAVALGLLGVILPVLPTTPFLLVAAFAFGNSSPRARAWLIDHAHFGPAIRDWEERGAISRRAKTLAVSMMTLVLVVSLILGAPWWVVLAQVLLMGAGAAFILTRPD</sequence>
<protein>
    <submittedName>
        <fullName evidence="2">Inner membrane protein YbaN</fullName>
    </submittedName>
</protein>